<protein>
    <submittedName>
        <fullName evidence="1">Uncharacterized protein</fullName>
    </submittedName>
</protein>
<dbReference type="OrthoDB" id="3689582at2759"/>
<reference evidence="2" key="2">
    <citation type="journal article" date="2013" name="PLoS Genet.">
        <title>Comparative genome structure, secondary metabolite, and effector coding capacity across Cochliobolus pathogens.</title>
        <authorList>
            <person name="Condon B.J."/>
            <person name="Leng Y."/>
            <person name="Wu D."/>
            <person name="Bushley K.E."/>
            <person name="Ohm R.A."/>
            <person name="Otillar R."/>
            <person name="Martin J."/>
            <person name="Schackwitz W."/>
            <person name="Grimwood J."/>
            <person name="MohdZainudin N."/>
            <person name="Xue C."/>
            <person name="Wang R."/>
            <person name="Manning V.A."/>
            <person name="Dhillon B."/>
            <person name="Tu Z.J."/>
            <person name="Steffenson B.J."/>
            <person name="Salamov A."/>
            <person name="Sun H."/>
            <person name="Lowry S."/>
            <person name="LaButti K."/>
            <person name="Han J."/>
            <person name="Copeland A."/>
            <person name="Lindquist E."/>
            <person name="Barry K."/>
            <person name="Schmutz J."/>
            <person name="Baker S.E."/>
            <person name="Ciuffetti L.M."/>
            <person name="Grigoriev I.V."/>
            <person name="Zhong S."/>
            <person name="Turgeon B.G."/>
        </authorList>
    </citation>
    <scope>NUCLEOTIDE SEQUENCE [LARGE SCALE GENOMIC DNA]</scope>
    <source>
        <strain evidence="2">ND90Pr / ATCC 201652</strain>
    </source>
</reference>
<organism evidence="1 2">
    <name type="scientific">Cochliobolus sativus (strain ND90Pr / ATCC 201652)</name>
    <name type="common">Common root rot and spot blotch fungus</name>
    <name type="synonym">Bipolaris sorokiniana</name>
    <dbReference type="NCBI Taxonomy" id="665912"/>
    <lineage>
        <taxon>Eukaryota</taxon>
        <taxon>Fungi</taxon>
        <taxon>Dikarya</taxon>
        <taxon>Ascomycota</taxon>
        <taxon>Pezizomycotina</taxon>
        <taxon>Dothideomycetes</taxon>
        <taxon>Pleosporomycetidae</taxon>
        <taxon>Pleosporales</taxon>
        <taxon>Pleosporineae</taxon>
        <taxon>Pleosporaceae</taxon>
        <taxon>Bipolaris</taxon>
    </lineage>
</organism>
<dbReference type="AlphaFoldDB" id="M2TBR1"/>
<dbReference type="HOGENOM" id="CLU_1547422_0_0_1"/>
<dbReference type="RefSeq" id="XP_007697831.1">
    <property type="nucleotide sequence ID" value="XM_007699641.1"/>
</dbReference>
<evidence type="ECO:0000313" key="2">
    <source>
        <dbReference type="Proteomes" id="UP000016934"/>
    </source>
</evidence>
<keyword evidence="2" id="KW-1185">Reference proteome</keyword>
<dbReference type="KEGG" id="bsc:COCSADRAFT_296920"/>
<reference evidence="1 2" key="1">
    <citation type="journal article" date="2012" name="PLoS Pathog.">
        <title>Diverse lifestyles and strategies of plant pathogenesis encoded in the genomes of eighteen Dothideomycetes fungi.</title>
        <authorList>
            <person name="Ohm R.A."/>
            <person name="Feau N."/>
            <person name="Henrissat B."/>
            <person name="Schoch C.L."/>
            <person name="Horwitz B.A."/>
            <person name="Barry K.W."/>
            <person name="Condon B.J."/>
            <person name="Copeland A.C."/>
            <person name="Dhillon B."/>
            <person name="Glaser F."/>
            <person name="Hesse C.N."/>
            <person name="Kosti I."/>
            <person name="LaButti K."/>
            <person name="Lindquist E.A."/>
            <person name="Lucas S."/>
            <person name="Salamov A.A."/>
            <person name="Bradshaw R.E."/>
            <person name="Ciuffetti L."/>
            <person name="Hamelin R.C."/>
            <person name="Kema G.H.J."/>
            <person name="Lawrence C."/>
            <person name="Scott J.A."/>
            <person name="Spatafora J.W."/>
            <person name="Turgeon B.G."/>
            <person name="de Wit P.J.G.M."/>
            <person name="Zhong S."/>
            <person name="Goodwin S.B."/>
            <person name="Grigoriev I.V."/>
        </authorList>
    </citation>
    <scope>NUCLEOTIDE SEQUENCE [LARGE SCALE GENOMIC DNA]</scope>
    <source>
        <strain evidence="2">ND90Pr / ATCC 201652</strain>
    </source>
</reference>
<sequence>MRVDCAKIENSVLYPLRCRSFTVFAYTRYLLHHPLSKPHPYFTFPDTNSNCWIQTPFLHEKPRLPVFDKAKPASTRPGRPSPRNWSANAFRGPLSCLPCRHRFRSLPFTSFTQITGLPPHNLREFLSPFSTVSTVFASSQTPTAISNNLQASYIMAKPLEGTTSSSSLSSISD</sequence>
<accession>M2TBR1</accession>
<dbReference type="GeneID" id="19136101"/>
<gene>
    <name evidence="1" type="ORF">COCSADRAFT_296920</name>
</gene>
<proteinExistence type="predicted"/>
<name>M2TBR1_COCSN</name>
<evidence type="ECO:0000313" key="1">
    <source>
        <dbReference type="EMBL" id="EMD66302.1"/>
    </source>
</evidence>
<dbReference type="EMBL" id="KB445640">
    <property type="protein sequence ID" value="EMD66302.1"/>
    <property type="molecule type" value="Genomic_DNA"/>
</dbReference>
<dbReference type="Proteomes" id="UP000016934">
    <property type="component" value="Unassembled WGS sequence"/>
</dbReference>